<dbReference type="GO" id="GO:0030659">
    <property type="term" value="C:cytoplasmic vesicle membrane"/>
    <property type="evidence" value="ECO:0007669"/>
    <property type="project" value="TreeGrafter"/>
</dbReference>
<dbReference type="Proteomes" id="UP000298663">
    <property type="component" value="Chromosome X"/>
</dbReference>
<keyword evidence="1" id="KW-0472">Membrane</keyword>
<dbReference type="PANTHER" id="PTHR10796">
    <property type="entry name" value="PATCHED-RELATED"/>
    <property type="match status" value="1"/>
</dbReference>
<evidence type="ECO:0000256" key="1">
    <source>
        <dbReference type="SAM" id="Phobius"/>
    </source>
</evidence>
<dbReference type="InterPro" id="IPR051697">
    <property type="entry name" value="Patched_domain-protein"/>
</dbReference>
<evidence type="ECO:0000313" key="2">
    <source>
        <dbReference type="EMBL" id="TMS34281.1"/>
    </source>
</evidence>
<dbReference type="OrthoDB" id="5869382at2759"/>
<keyword evidence="1" id="KW-1133">Transmembrane helix</keyword>
<name>A0A4U8UN42_STECR</name>
<accession>A0A4U8UN42</accession>
<evidence type="ECO:0000313" key="3">
    <source>
        <dbReference type="Proteomes" id="UP000298663"/>
    </source>
</evidence>
<keyword evidence="3" id="KW-1185">Reference proteome</keyword>
<reference evidence="2 3" key="1">
    <citation type="journal article" date="2015" name="Genome Biol.">
        <title>Comparative genomics of Steinernema reveals deeply conserved gene regulatory networks.</title>
        <authorList>
            <person name="Dillman A.R."/>
            <person name="Macchietto M."/>
            <person name="Porter C.F."/>
            <person name="Rogers A."/>
            <person name="Williams B."/>
            <person name="Antoshechkin I."/>
            <person name="Lee M.M."/>
            <person name="Goodwin Z."/>
            <person name="Lu X."/>
            <person name="Lewis E.E."/>
            <person name="Goodrich-Blair H."/>
            <person name="Stock S.P."/>
            <person name="Adams B.J."/>
            <person name="Sternberg P.W."/>
            <person name="Mortazavi A."/>
        </authorList>
    </citation>
    <scope>NUCLEOTIDE SEQUENCE [LARGE SCALE GENOMIC DNA]</scope>
    <source>
        <strain evidence="2 3">ALL</strain>
    </source>
</reference>
<dbReference type="PANTHER" id="PTHR10796:SF103">
    <property type="entry name" value="SSD DOMAIN-CONTAINING PROTEIN"/>
    <property type="match status" value="1"/>
</dbReference>
<dbReference type="AlphaFoldDB" id="A0A4U8UN42"/>
<protein>
    <submittedName>
        <fullName evidence="2">Uncharacterized protein</fullName>
    </submittedName>
</protein>
<comment type="caution">
    <text evidence="2">The sequence shown here is derived from an EMBL/GenBank/DDBJ whole genome shotgun (WGS) entry which is preliminary data.</text>
</comment>
<keyword evidence="1" id="KW-0812">Transmembrane</keyword>
<dbReference type="EMBL" id="CM016762">
    <property type="protein sequence ID" value="TMS34281.1"/>
    <property type="molecule type" value="Genomic_DNA"/>
</dbReference>
<feature type="transmembrane region" description="Helical" evidence="1">
    <location>
        <begin position="20"/>
        <end position="40"/>
    </location>
</feature>
<dbReference type="GO" id="GO:0018996">
    <property type="term" value="P:molting cycle, collagen and cuticulin-based cuticle"/>
    <property type="evidence" value="ECO:0007669"/>
    <property type="project" value="TreeGrafter"/>
</dbReference>
<dbReference type="EMBL" id="AZBU02000001">
    <property type="protein sequence ID" value="TMS34281.1"/>
    <property type="molecule type" value="Genomic_DNA"/>
</dbReference>
<proteinExistence type="predicted"/>
<sequence>MRPLEKFYDAYGRLIARHPFPFLIIPVIITVISTYGIQFFHSQDDIWDIYSPLNALSRSEVGEVRICLVCKPLQGEYRDP</sequence>
<dbReference type="GO" id="GO:0005886">
    <property type="term" value="C:plasma membrane"/>
    <property type="evidence" value="ECO:0007669"/>
    <property type="project" value="TreeGrafter"/>
</dbReference>
<organism evidence="2 3">
    <name type="scientific">Steinernema carpocapsae</name>
    <name type="common">Entomopathogenic nematode</name>
    <dbReference type="NCBI Taxonomy" id="34508"/>
    <lineage>
        <taxon>Eukaryota</taxon>
        <taxon>Metazoa</taxon>
        <taxon>Ecdysozoa</taxon>
        <taxon>Nematoda</taxon>
        <taxon>Chromadorea</taxon>
        <taxon>Rhabditida</taxon>
        <taxon>Tylenchina</taxon>
        <taxon>Panagrolaimomorpha</taxon>
        <taxon>Strongyloidoidea</taxon>
        <taxon>Steinernematidae</taxon>
        <taxon>Steinernema</taxon>
    </lineage>
</organism>
<dbReference type="GO" id="GO:0006897">
    <property type="term" value="P:endocytosis"/>
    <property type="evidence" value="ECO:0007669"/>
    <property type="project" value="TreeGrafter"/>
</dbReference>
<reference evidence="2 3" key="2">
    <citation type="journal article" date="2019" name="G3 (Bethesda)">
        <title>Hybrid Assembly of the Genome of the Entomopathogenic Nematode Steinernema carpocapsae Identifies the X-Chromosome.</title>
        <authorList>
            <person name="Serra L."/>
            <person name="Macchietto M."/>
            <person name="Macias-Munoz A."/>
            <person name="McGill C.J."/>
            <person name="Rodriguez I.M."/>
            <person name="Rodriguez B."/>
            <person name="Murad R."/>
            <person name="Mortazavi A."/>
        </authorList>
    </citation>
    <scope>NUCLEOTIDE SEQUENCE [LARGE SCALE GENOMIC DNA]</scope>
    <source>
        <strain evidence="2 3">ALL</strain>
    </source>
</reference>
<gene>
    <name evidence="2" type="ORF">L596_001907</name>
</gene>